<sequence>MQTALVCLKAVADACGLPFDPAAGSERSGFGAAAPGPDILVPMAAEAGRNATPRQQNSL</sequence>
<dbReference type="EMBL" id="WVUD01000007">
    <property type="protein sequence ID" value="MYL82692.1"/>
    <property type="molecule type" value="Genomic_DNA"/>
</dbReference>
<dbReference type="AlphaFoldDB" id="A0A7C9MNH2"/>
<dbReference type="Proteomes" id="UP000482487">
    <property type="component" value="Unassembled WGS sequence"/>
</dbReference>
<comment type="caution">
    <text evidence="1">The sequence shown here is derived from an EMBL/GenBank/DDBJ whole genome shotgun (WGS) entry which is preliminary data.</text>
</comment>
<protein>
    <submittedName>
        <fullName evidence="1">Uncharacterized protein</fullName>
    </submittedName>
</protein>
<keyword evidence="2" id="KW-1185">Reference proteome</keyword>
<evidence type="ECO:0000313" key="2">
    <source>
        <dbReference type="Proteomes" id="UP000482487"/>
    </source>
</evidence>
<evidence type="ECO:0000313" key="1">
    <source>
        <dbReference type="EMBL" id="MYL82692.1"/>
    </source>
</evidence>
<dbReference type="RefSeq" id="WP_160959524.1">
    <property type="nucleotide sequence ID" value="NZ_WVUD01000007.1"/>
</dbReference>
<accession>A0A7C9MNH2</accession>
<name>A0A7C9MNH2_9BACT</name>
<proteinExistence type="predicted"/>
<organism evidence="1 2">
    <name type="scientific">Solidesulfovibrio aerotolerans</name>
    <dbReference type="NCBI Taxonomy" id="295255"/>
    <lineage>
        <taxon>Bacteria</taxon>
        <taxon>Pseudomonadati</taxon>
        <taxon>Thermodesulfobacteriota</taxon>
        <taxon>Desulfovibrionia</taxon>
        <taxon>Desulfovibrionales</taxon>
        <taxon>Desulfovibrionaceae</taxon>
        <taxon>Solidesulfovibrio</taxon>
    </lineage>
</organism>
<gene>
    <name evidence="1" type="ORF">GTA51_06025</name>
</gene>
<reference evidence="1 2" key="1">
    <citation type="submission" date="2020-01" db="EMBL/GenBank/DDBJ databases">
        <title>Genome sequence of Desulfovibrio aerotolerans DSM 16695(T).</title>
        <authorList>
            <person name="Karnachuk O."/>
            <person name="Avakyan M."/>
            <person name="Mardanov A."/>
            <person name="Kadnikov V."/>
            <person name="Ravin N."/>
        </authorList>
    </citation>
    <scope>NUCLEOTIDE SEQUENCE [LARGE SCALE GENOMIC DNA]</scope>
    <source>
        <strain evidence="1 2">DSM 16695</strain>
    </source>
</reference>